<dbReference type="Proteomes" id="UP000326354">
    <property type="component" value="Chromosome"/>
</dbReference>
<reference evidence="6 7" key="1">
    <citation type="submission" date="2019-08" db="EMBL/GenBank/DDBJ databases">
        <title>Complete genome sequence of Candidatus Uab amorphum.</title>
        <authorList>
            <person name="Shiratori T."/>
            <person name="Suzuki S."/>
            <person name="Kakizawa Y."/>
            <person name="Ishida K."/>
        </authorList>
    </citation>
    <scope>NUCLEOTIDE SEQUENCE [LARGE SCALE GENOMIC DNA]</scope>
    <source>
        <strain evidence="6 7">SRT547</strain>
    </source>
</reference>
<proteinExistence type="inferred from homology"/>
<dbReference type="Gene3D" id="3.20.170.30">
    <property type="match status" value="1"/>
</dbReference>
<sequence length="189" mass="22047">MELNENLRKKLSRFMALVLRHKPQTIGIKLDSDGWCDFETFLQKVQRSSPRWHKLTAENIHTVLEKCNKQRFTIKDGRIRANQGHSNKGVDLQFSEITPQEDLYHGTSRSAWEKIRQSGLLPMQRHHVHLSADLDTAWKVGKRYDKDPVILKIDVPGCQAADIKFFISENDVYLCKHIPPQFIQVFKQN</sequence>
<dbReference type="Gene3D" id="1.10.10.970">
    <property type="entry name" value="RNA 2'-phosphotransferase, Tpt1/KptA family, N-terminal domain"/>
    <property type="match status" value="1"/>
</dbReference>
<evidence type="ECO:0000313" key="6">
    <source>
        <dbReference type="EMBL" id="BBM85731.1"/>
    </source>
</evidence>
<dbReference type="EC" id="2.7.1.-" evidence="5"/>
<accession>A0A5S9IQJ2</accession>
<gene>
    <name evidence="5" type="primary">kptA</name>
    <name evidence="6" type="ORF">UABAM_04109</name>
</gene>
<protein>
    <recommendedName>
        <fullName evidence="5">Probable RNA 2'-phosphotransferase</fullName>
        <ecNumber evidence="5">2.7.1.-</ecNumber>
    </recommendedName>
</protein>
<dbReference type="InterPro" id="IPR022928">
    <property type="entry name" value="RNA_2'-PTrans_KptA"/>
</dbReference>
<evidence type="ECO:0000256" key="5">
    <source>
        <dbReference type="HAMAP-Rule" id="MF_00299"/>
    </source>
</evidence>
<dbReference type="OrthoDB" id="4537997at2"/>
<dbReference type="Pfam" id="PF01885">
    <property type="entry name" value="PTS_2-RNA"/>
    <property type="match status" value="1"/>
</dbReference>
<dbReference type="RefSeq" id="WP_151969821.1">
    <property type="nucleotide sequence ID" value="NZ_AP019860.1"/>
</dbReference>
<dbReference type="AlphaFoldDB" id="A0A5S9IQJ2"/>
<organism evidence="6 7">
    <name type="scientific">Uabimicrobium amorphum</name>
    <dbReference type="NCBI Taxonomy" id="2596890"/>
    <lineage>
        <taxon>Bacteria</taxon>
        <taxon>Pseudomonadati</taxon>
        <taxon>Planctomycetota</taxon>
        <taxon>Candidatus Uabimicrobiia</taxon>
        <taxon>Candidatus Uabimicrobiales</taxon>
        <taxon>Candidatus Uabimicrobiaceae</taxon>
        <taxon>Candidatus Uabimicrobium</taxon>
    </lineage>
</organism>
<comment type="similarity">
    <text evidence="1 5">Belongs to the KptA/TPT1 family.</text>
</comment>
<evidence type="ECO:0000256" key="2">
    <source>
        <dbReference type="ARBA" id="ARBA00022679"/>
    </source>
</evidence>
<keyword evidence="3 5" id="KW-0520">NAD</keyword>
<dbReference type="InterPro" id="IPR002745">
    <property type="entry name" value="Ptrans_KptA/Tpt1"/>
</dbReference>
<dbReference type="KEGG" id="uam:UABAM_04109"/>
<dbReference type="SUPFAM" id="SSF56399">
    <property type="entry name" value="ADP-ribosylation"/>
    <property type="match status" value="1"/>
</dbReference>
<dbReference type="GO" id="GO:0000215">
    <property type="term" value="F:tRNA 2'-phosphotransferase activity"/>
    <property type="evidence" value="ECO:0007669"/>
    <property type="project" value="TreeGrafter"/>
</dbReference>
<comment type="function">
    <text evidence="4 5">Removes the 2'-phosphate from RNA via an intermediate in which the phosphate is ADP-ribosylated by NAD followed by a presumed transesterification to release the RNA and generate ADP-ribose 1''-2''-cyclic phosphate (APPR&gt;P). May function as an ADP-ribosylase.</text>
</comment>
<dbReference type="GO" id="GO:0003950">
    <property type="term" value="F:NAD+ poly-ADP-ribosyltransferase activity"/>
    <property type="evidence" value="ECO:0007669"/>
    <property type="project" value="InterPro"/>
</dbReference>
<evidence type="ECO:0000256" key="1">
    <source>
        <dbReference type="ARBA" id="ARBA00009836"/>
    </source>
</evidence>
<dbReference type="InterPro" id="IPR042081">
    <property type="entry name" value="RNA_2'-PTrans_C"/>
</dbReference>
<dbReference type="GO" id="GO:0006388">
    <property type="term" value="P:tRNA splicing, via endonucleolytic cleavage and ligation"/>
    <property type="evidence" value="ECO:0007669"/>
    <property type="project" value="UniProtKB-UniRule"/>
</dbReference>
<evidence type="ECO:0000313" key="7">
    <source>
        <dbReference type="Proteomes" id="UP000326354"/>
    </source>
</evidence>
<dbReference type="PANTHER" id="PTHR12684:SF2">
    <property type="entry name" value="TRNA 2'-PHOSPHOTRANSFERASE 1"/>
    <property type="match status" value="1"/>
</dbReference>
<dbReference type="InterPro" id="IPR042080">
    <property type="entry name" value="RNA_2'-PTrans_N"/>
</dbReference>
<name>A0A5S9IQJ2_UABAM</name>
<dbReference type="HAMAP" id="MF_00299">
    <property type="entry name" value="KptA"/>
    <property type="match status" value="1"/>
</dbReference>
<dbReference type="EMBL" id="AP019860">
    <property type="protein sequence ID" value="BBM85731.1"/>
    <property type="molecule type" value="Genomic_DNA"/>
</dbReference>
<keyword evidence="7" id="KW-1185">Reference proteome</keyword>
<evidence type="ECO:0000256" key="3">
    <source>
        <dbReference type="ARBA" id="ARBA00023027"/>
    </source>
</evidence>
<keyword evidence="2 5" id="KW-0808">Transferase</keyword>
<evidence type="ECO:0000256" key="4">
    <source>
        <dbReference type="ARBA" id="ARBA00025212"/>
    </source>
</evidence>
<dbReference type="PANTHER" id="PTHR12684">
    <property type="entry name" value="PUTATIVE PHOSPHOTRANSFERASE"/>
    <property type="match status" value="1"/>
</dbReference>